<dbReference type="GeneID" id="66082093"/>
<dbReference type="AlphaFoldDB" id="A0A9P7RNW6"/>
<dbReference type="Gene3D" id="3.80.10.10">
    <property type="entry name" value="Ribonuclease Inhibitor"/>
    <property type="match status" value="1"/>
</dbReference>
<dbReference type="InterPro" id="IPR032675">
    <property type="entry name" value="LRR_dom_sf"/>
</dbReference>
<accession>A0A9P7RNW6</accession>
<dbReference type="RefSeq" id="XP_043003510.1">
    <property type="nucleotide sequence ID" value="XM_043158167.1"/>
</dbReference>
<evidence type="ECO:0000313" key="2">
    <source>
        <dbReference type="Proteomes" id="UP001049176"/>
    </source>
</evidence>
<gene>
    <name evidence="1" type="ORF">E1B28_013018</name>
</gene>
<proteinExistence type="predicted"/>
<dbReference type="OrthoDB" id="3048040at2759"/>
<evidence type="ECO:0000313" key="1">
    <source>
        <dbReference type="EMBL" id="KAG7087039.1"/>
    </source>
</evidence>
<name>A0A9P7RNW6_9AGAR</name>
<protein>
    <recommendedName>
        <fullName evidence="3">F-box domain-containing protein</fullName>
    </recommendedName>
</protein>
<reference evidence="1" key="1">
    <citation type="journal article" date="2021" name="Genome Biol. Evol.">
        <title>The assembled and annotated genome of the fairy-ring fungus Marasmius oreades.</title>
        <authorList>
            <person name="Hiltunen M."/>
            <person name="Ament-Velasquez S.L."/>
            <person name="Johannesson H."/>
        </authorList>
    </citation>
    <scope>NUCLEOTIDE SEQUENCE</scope>
    <source>
        <strain evidence="1">03SP1</strain>
    </source>
</reference>
<dbReference type="KEGG" id="more:E1B28_013018"/>
<sequence length="515" mass="58775">MAIESLAPETLIHILKIVSQLEFQQDEAVYLHNTILKCAEVSRRWRSIVLGAPTLFTHFIISFGLLKAANCNMHKCIGFWLEHSKPLPVTILLRFLPPFSDPAGFTAFHDLWNTSIAPNIYRFGGIHFQLPHPEITPPYTSFSLLSPLERVHAPTLNNIVIQRKNSSHCVQAIYPPFKSTPNLRKVVVRGSDIFPLTKELQELNIHHFPLSDTLFRELASDCQRLEVLSLWSISLIRSSPLGERFHWKKPIEMNSLRSLILEFRDAQLEDLFELNSIVNHRKSVLTYVLAPSLEYLEVCLNDLKNINLANILPDPSSLTSLRKLKLLRIPRRVQGATAVGDMDHSTWFRNLPTTHTIEEIHLSHSSGDVLGIDFPFADGDDLGLQNSHMPVGSDDIYYVGWSRSHESGPLVDPSTGSFKNLKTVTLDTFEPENMVWLCRLLSVRPTIQTVWLTTLALSTLRRRLVLLEDEELGAWFIKIKKQRCLAFILGHDEEKGFDAEKWVKERVELKVYEAS</sequence>
<comment type="caution">
    <text evidence="1">The sequence shown here is derived from an EMBL/GenBank/DDBJ whole genome shotgun (WGS) entry which is preliminary data.</text>
</comment>
<dbReference type="Proteomes" id="UP001049176">
    <property type="component" value="Chromosome 9"/>
</dbReference>
<evidence type="ECO:0008006" key="3">
    <source>
        <dbReference type="Google" id="ProtNLM"/>
    </source>
</evidence>
<dbReference type="SUPFAM" id="SSF52047">
    <property type="entry name" value="RNI-like"/>
    <property type="match status" value="1"/>
</dbReference>
<dbReference type="EMBL" id="CM032189">
    <property type="protein sequence ID" value="KAG7087039.1"/>
    <property type="molecule type" value="Genomic_DNA"/>
</dbReference>
<keyword evidence="2" id="KW-1185">Reference proteome</keyword>
<organism evidence="1 2">
    <name type="scientific">Marasmius oreades</name>
    <name type="common">fairy-ring Marasmius</name>
    <dbReference type="NCBI Taxonomy" id="181124"/>
    <lineage>
        <taxon>Eukaryota</taxon>
        <taxon>Fungi</taxon>
        <taxon>Dikarya</taxon>
        <taxon>Basidiomycota</taxon>
        <taxon>Agaricomycotina</taxon>
        <taxon>Agaricomycetes</taxon>
        <taxon>Agaricomycetidae</taxon>
        <taxon>Agaricales</taxon>
        <taxon>Marasmiineae</taxon>
        <taxon>Marasmiaceae</taxon>
        <taxon>Marasmius</taxon>
    </lineage>
</organism>